<gene>
    <name evidence="1" type="ORF">AB2Z07_05640</name>
</gene>
<dbReference type="RefSeq" id="WP_371150195.1">
    <property type="nucleotide sequence ID" value="NZ_JBFSOO010000003.1"/>
</dbReference>
<dbReference type="EMBL" id="JBFSOO010000003">
    <property type="protein sequence ID" value="MEZ6853022.1"/>
    <property type="molecule type" value="Genomic_DNA"/>
</dbReference>
<reference evidence="1 2" key="1">
    <citation type="submission" date="2024-07" db="EMBL/GenBank/DDBJ databases">
        <title>Active virus-host system and metabolic interactions in a Lokiarchaeon culture.</title>
        <authorList>
            <person name="Ponce Toledo R.I."/>
            <person name="Rodrigues Oliveira T."/>
            <person name="Schleper C."/>
        </authorList>
    </citation>
    <scope>NUCLEOTIDE SEQUENCE [LARGE SCALE GENOMIC DNA]</scope>
    <source>
        <strain evidence="1 2">B35</strain>
    </source>
</reference>
<evidence type="ECO:0000313" key="2">
    <source>
        <dbReference type="Proteomes" id="UP001568358"/>
    </source>
</evidence>
<evidence type="ECO:0000313" key="1">
    <source>
        <dbReference type="EMBL" id="MEZ6853022.1"/>
    </source>
</evidence>
<organism evidence="1 2">
    <name type="scientific">Halodesulfovibrio aestuarii</name>
    <dbReference type="NCBI Taxonomy" id="126333"/>
    <lineage>
        <taxon>Bacteria</taxon>
        <taxon>Pseudomonadati</taxon>
        <taxon>Thermodesulfobacteriota</taxon>
        <taxon>Desulfovibrionia</taxon>
        <taxon>Desulfovibrionales</taxon>
        <taxon>Desulfovibrionaceae</taxon>
        <taxon>Halodesulfovibrio</taxon>
    </lineage>
</organism>
<dbReference type="Proteomes" id="UP001568358">
    <property type="component" value="Unassembled WGS sequence"/>
</dbReference>
<dbReference type="PIRSF" id="PIRSF029208">
    <property type="entry name" value="Phage_tail_GPU"/>
    <property type="match status" value="1"/>
</dbReference>
<dbReference type="Pfam" id="PF06995">
    <property type="entry name" value="Phage_P2_GpU"/>
    <property type="match status" value="1"/>
</dbReference>
<dbReference type="InterPro" id="IPR009734">
    <property type="entry name" value="Myoviridae_GpU"/>
</dbReference>
<accession>A0ABV4JQJ7</accession>
<name>A0ABV4JQJ7_9BACT</name>
<keyword evidence="2" id="KW-1185">Reference proteome</keyword>
<comment type="caution">
    <text evidence="1">The sequence shown here is derived from an EMBL/GenBank/DDBJ whole genome shotgun (WGS) entry which is preliminary data.</text>
</comment>
<protein>
    <submittedName>
        <fullName evidence="1">Phage tail protein</fullName>
    </submittedName>
</protein>
<proteinExistence type="predicted"/>
<dbReference type="InterPro" id="IPR016912">
    <property type="entry name" value="Phage_P2_GpU"/>
</dbReference>
<sequence length="136" mass="15352">MPQPMMRLGEYVFSLDTAVYQSMSRTSKYNWAEQARIGRNPSLQYTGTGADTLSLPGIIFPTFKGKLRQLEAMRAEAEKGTPLLLIDLYGLNKVNRNVLGYWCITSVKEKTSDYLAGGIPQKIEFTLDLKYFGDKL</sequence>